<reference evidence="4 5" key="1">
    <citation type="submission" date="2016-02" db="EMBL/GenBank/DDBJ databases">
        <title>Draft genome sequence of hydrocarbon degrading Staphylococcus saprophyticus Strain CNV2, isolated from crude-oil contaminated soil from Noonmati Oil Refinery, Guwahati, Assam, India.</title>
        <authorList>
            <person name="Mukherjee A."/>
            <person name="Chettri B."/>
            <person name="Langpoklakpam J."/>
            <person name="Singh A.K."/>
            <person name="Chattopadhyay D.J."/>
        </authorList>
    </citation>
    <scope>NUCLEOTIDE SEQUENCE [LARGE SCALE GENOMIC DNA]</scope>
    <source>
        <strain evidence="4 5">CNV2</strain>
    </source>
</reference>
<dbReference type="EMBL" id="LUGM01000002">
    <property type="protein sequence ID" value="KYH15073.1"/>
    <property type="molecule type" value="Genomic_DNA"/>
</dbReference>
<feature type="transmembrane region" description="Helical" evidence="1">
    <location>
        <begin position="39"/>
        <end position="59"/>
    </location>
</feature>
<sequence length="60" mass="7082">MTKHDPFEELEDNKNVKGQSIKQMMLENDHYHSKKHSKFSFSIFIIALLIVIFVIGMFII</sequence>
<accession>A0A151A6Y2</accession>
<dbReference type="EMBL" id="BKAQ01000010">
    <property type="protein sequence ID" value="GEP82159.1"/>
    <property type="molecule type" value="Genomic_DNA"/>
</dbReference>
<organism evidence="4 5">
    <name type="scientific">Staphylococcus kloosii</name>
    <dbReference type="NCBI Taxonomy" id="29384"/>
    <lineage>
        <taxon>Bacteria</taxon>
        <taxon>Bacillati</taxon>
        <taxon>Bacillota</taxon>
        <taxon>Bacilli</taxon>
        <taxon>Bacillales</taxon>
        <taxon>Staphylococcaceae</taxon>
        <taxon>Staphylococcus</taxon>
    </lineage>
</organism>
<dbReference type="EMBL" id="DYVT01000088">
    <property type="protein sequence ID" value="HJF68185.1"/>
    <property type="molecule type" value="Genomic_DNA"/>
</dbReference>
<name>A0A151A6Y2_9STAP</name>
<reference evidence="3" key="3">
    <citation type="journal article" date="2021" name="PeerJ">
        <title>Extensive microbial diversity within the chicken gut microbiome revealed by metagenomics and culture.</title>
        <authorList>
            <person name="Gilroy R."/>
            <person name="Ravi A."/>
            <person name="Getino M."/>
            <person name="Pursley I."/>
            <person name="Horton D.L."/>
            <person name="Alikhan N.F."/>
            <person name="Baker D."/>
            <person name="Gharbi K."/>
            <person name="Hall N."/>
            <person name="Watson M."/>
            <person name="Adriaenssens E.M."/>
            <person name="Foster-Nyarko E."/>
            <person name="Jarju S."/>
            <person name="Secka A."/>
            <person name="Antonio M."/>
            <person name="Oren A."/>
            <person name="Chaudhuri R.R."/>
            <person name="La Ragione R."/>
            <person name="Hildebrand F."/>
            <person name="Pallen M.J."/>
        </authorList>
    </citation>
    <scope>NUCLEOTIDE SEQUENCE</scope>
    <source>
        <strain evidence="3">CHK149-3286</strain>
    </source>
</reference>
<gene>
    <name evidence="4" type="ORF">A0131_09860</name>
    <name evidence="3" type="ORF">K8V85_07735</name>
    <name evidence="2" type="ORF">SKL01_13370</name>
</gene>
<dbReference type="Proteomes" id="UP000321040">
    <property type="component" value="Unassembled WGS sequence"/>
</dbReference>
<evidence type="ECO:0000313" key="4">
    <source>
        <dbReference type="EMBL" id="KYH15073.1"/>
    </source>
</evidence>
<dbReference type="KEGG" id="skl:C7J89_11625"/>
<keyword evidence="1" id="KW-0472">Membrane</keyword>
<comment type="caution">
    <text evidence="4">The sequence shown here is derived from an EMBL/GenBank/DDBJ whole genome shotgun (WGS) entry which is preliminary data.</text>
</comment>
<evidence type="ECO:0000313" key="5">
    <source>
        <dbReference type="Proteomes" id="UP000075418"/>
    </source>
</evidence>
<dbReference type="Proteomes" id="UP000075418">
    <property type="component" value="Unassembled WGS sequence"/>
</dbReference>
<keyword evidence="1" id="KW-1133">Transmembrane helix</keyword>
<keyword evidence="1" id="KW-0812">Transmembrane</keyword>
<reference evidence="3" key="4">
    <citation type="submission" date="2021-09" db="EMBL/GenBank/DDBJ databases">
        <authorList>
            <person name="Gilroy R."/>
        </authorList>
    </citation>
    <scope>NUCLEOTIDE SEQUENCE</scope>
    <source>
        <strain evidence="3">CHK149-3286</strain>
    </source>
</reference>
<evidence type="ECO:0000313" key="3">
    <source>
        <dbReference type="EMBL" id="HJF68185.1"/>
    </source>
</evidence>
<dbReference type="OrthoDB" id="9958222at2"/>
<reference evidence="2 6" key="2">
    <citation type="submission" date="2019-07" db="EMBL/GenBank/DDBJ databases">
        <title>Whole genome shotgun sequence of Staphylococcus kloosii NBRC 109624.</title>
        <authorList>
            <person name="Hosoyama A."/>
            <person name="Uohara A."/>
            <person name="Ohji S."/>
            <person name="Ichikawa N."/>
        </authorList>
    </citation>
    <scope>NUCLEOTIDE SEQUENCE [LARGE SCALE GENOMIC DNA]</scope>
    <source>
        <strain evidence="2 6">NBRC 109624</strain>
    </source>
</reference>
<evidence type="ECO:0000313" key="6">
    <source>
        <dbReference type="Proteomes" id="UP000321040"/>
    </source>
</evidence>
<dbReference type="RefSeq" id="WP_061855218.1">
    <property type="nucleotide sequence ID" value="NZ_BKAQ01000010.1"/>
</dbReference>
<dbReference type="AlphaFoldDB" id="A0A151A6Y2"/>
<accession>A0A2T4RC86</accession>
<dbReference type="Proteomes" id="UP000706163">
    <property type="component" value="Unassembled WGS sequence"/>
</dbReference>
<dbReference type="GeneID" id="69905994"/>
<protein>
    <submittedName>
        <fullName evidence="4">Uncharacterized protein</fullName>
    </submittedName>
</protein>
<keyword evidence="6" id="KW-1185">Reference proteome</keyword>
<evidence type="ECO:0000256" key="1">
    <source>
        <dbReference type="SAM" id="Phobius"/>
    </source>
</evidence>
<proteinExistence type="predicted"/>
<evidence type="ECO:0000313" key="2">
    <source>
        <dbReference type="EMBL" id="GEP82159.1"/>
    </source>
</evidence>